<dbReference type="Pfam" id="PF11871">
    <property type="entry name" value="DUF3391"/>
    <property type="match status" value="1"/>
</dbReference>
<dbReference type="Gene3D" id="1.10.3210.10">
    <property type="entry name" value="Hypothetical protein af1432"/>
    <property type="match status" value="1"/>
</dbReference>
<feature type="domain" description="HD-GYP" evidence="1">
    <location>
        <begin position="129"/>
        <end position="325"/>
    </location>
</feature>
<dbReference type="InterPro" id="IPR037522">
    <property type="entry name" value="HD_GYP_dom"/>
</dbReference>
<protein>
    <submittedName>
        <fullName evidence="2">HD-GYP domain, c-di-GMP phosphodiesterase class II (Or its inactivated variant)</fullName>
    </submittedName>
</protein>
<sequence length="399" mass="44380">MPIVKIPISSLQPGMYVVDAGIPWTQAPLLYAEAGYIASHEDVQRIARQGFTEVYHDTERYRPLGLPITEGLTVPDIAWGRRVPLEQELARAREVYTASIEHVKNFMHSTPSTPVNMEAARPLVESILTSLDRNLDALIFLAKLRHSDAYTFRHCVNVSIFSVAYARFRGLDREHLYSVGLAGLFHDYGKALVPSHILNAPRPLKPWETEIMHSHVLRGYEKLKTDKAIAPEILLGVLQHHEKFNGTGYPYGLAGDAISLYGRILSLSDVYDALTSWRVYKQPLAPHKVLGIMYQMRGQAWTPTDVDLFVKFMGVYPVGSPVELSNGLRGVVCRSNQRAPAKPWVKLALDKTGRPLHPTEVVDLTHADGLEIARPLSSQESASLDVPGLLGLPQRCGNA</sequence>
<dbReference type="InterPro" id="IPR003607">
    <property type="entry name" value="HD/PDEase_dom"/>
</dbReference>
<dbReference type="OrthoDB" id="9802066at2"/>
<dbReference type="RefSeq" id="WP_092153816.1">
    <property type="nucleotide sequence ID" value="NZ_FNBX01000010.1"/>
</dbReference>
<proteinExistence type="predicted"/>
<dbReference type="PANTHER" id="PTHR43155">
    <property type="entry name" value="CYCLIC DI-GMP PHOSPHODIESTERASE PA4108-RELATED"/>
    <property type="match status" value="1"/>
</dbReference>
<evidence type="ECO:0000313" key="2">
    <source>
        <dbReference type="EMBL" id="SDF66659.1"/>
    </source>
</evidence>
<dbReference type="AlphaFoldDB" id="A0A1G7MZY3"/>
<evidence type="ECO:0000313" key="3">
    <source>
        <dbReference type="Proteomes" id="UP000199355"/>
    </source>
</evidence>
<name>A0A1G7MZY3_9BACT</name>
<dbReference type="STRING" id="571438.SAMN05192586_11025"/>
<dbReference type="SUPFAM" id="SSF109604">
    <property type="entry name" value="HD-domain/PDEase-like"/>
    <property type="match status" value="1"/>
</dbReference>
<keyword evidence="3" id="KW-1185">Reference proteome</keyword>
<dbReference type="PROSITE" id="PS51832">
    <property type="entry name" value="HD_GYP"/>
    <property type="match status" value="1"/>
</dbReference>
<dbReference type="CDD" id="cd00077">
    <property type="entry name" value="HDc"/>
    <property type="match status" value="1"/>
</dbReference>
<evidence type="ECO:0000259" key="1">
    <source>
        <dbReference type="PROSITE" id="PS51832"/>
    </source>
</evidence>
<dbReference type="EMBL" id="FNBX01000010">
    <property type="protein sequence ID" value="SDF66659.1"/>
    <property type="molecule type" value="Genomic_DNA"/>
</dbReference>
<gene>
    <name evidence="2" type="ORF">SAMN05192586_11025</name>
</gene>
<dbReference type="PANTHER" id="PTHR43155:SF2">
    <property type="entry name" value="CYCLIC DI-GMP PHOSPHODIESTERASE PA4108"/>
    <property type="match status" value="1"/>
</dbReference>
<dbReference type="InterPro" id="IPR021812">
    <property type="entry name" value="DUF3391"/>
</dbReference>
<organism evidence="2 3">
    <name type="scientific">Desulfovibrio legallii</name>
    <dbReference type="NCBI Taxonomy" id="571438"/>
    <lineage>
        <taxon>Bacteria</taxon>
        <taxon>Pseudomonadati</taxon>
        <taxon>Thermodesulfobacteriota</taxon>
        <taxon>Desulfovibrionia</taxon>
        <taxon>Desulfovibrionales</taxon>
        <taxon>Desulfovibrionaceae</taxon>
        <taxon>Desulfovibrio</taxon>
    </lineage>
</organism>
<dbReference type="SMART" id="SM00471">
    <property type="entry name" value="HDc"/>
    <property type="match status" value="1"/>
</dbReference>
<dbReference type="Proteomes" id="UP000199355">
    <property type="component" value="Unassembled WGS sequence"/>
</dbReference>
<reference evidence="3" key="1">
    <citation type="submission" date="2016-10" db="EMBL/GenBank/DDBJ databases">
        <authorList>
            <person name="Varghese N."/>
            <person name="Submissions S."/>
        </authorList>
    </citation>
    <scope>NUCLEOTIDE SEQUENCE [LARGE SCALE GENOMIC DNA]</scope>
    <source>
        <strain evidence="3">KHC7</strain>
    </source>
</reference>
<accession>A0A1G7MZY3</accession>
<dbReference type="Pfam" id="PF13487">
    <property type="entry name" value="HD_5"/>
    <property type="match status" value="1"/>
</dbReference>